<keyword evidence="2" id="KW-1185">Reference proteome</keyword>
<evidence type="ECO:0000313" key="2">
    <source>
        <dbReference type="Proteomes" id="UP000499080"/>
    </source>
</evidence>
<dbReference type="Proteomes" id="UP000499080">
    <property type="component" value="Unassembled WGS sequence"/>
</dbReference>
<gene>
    <name evidence="1" type="primary">Grik2_3</name>
    <name evidence="1" type="ORF">AVEN_169130_1</name>
</gene>
<name>A0A4Y2SZA4_ARAVE</name>
<sequence length="10" mass="1211">MHFDVFLSTD</sequence>
<evidence type="ECO:0000313" key="1">
    <source>
        <dbReference type="EMBL" id="GBN92983.1"/>
    </source>
</evidence>
<reference evidence="1 2" key="1">
    <citation type="journal article" date="2019" name="Sci. Rep.">
        <title>Orb-weaving spider Araneus ventricosus genome elucidates the spidroin gene catalogue.</title>
        <authorList>
            <person name="Kono N."/>
            <person name="Nakamura H."/>
            <person name="Ohtoshi R."/>
            <person name="Moran D.A.P."/>
            <person name="Shinohara A."/>
            <person name="Yoshida Y."/>
            <person name="Fujiwara M."/>
            <person name="Mori M."/>
            <person name="Tomita M."/>
            <person name="Arakawa K."/>
        </authorList>
    </citation>
    <scope>NUCLEOTIDE SEQUENCE [LARGE SCALE GENOMIC DNA]</scope>
</reference>
<organism evidence="1 2">
    <name type="scientific">Araneus ventricosus</name>
    <name type="common">Orbweaver spider</name>
    <name type="synonym">Epeira ventricosa</name>
    <dbReference type="NCBI Taxonomy" id="182803"/>
    <lineage>
        <taxon>Eukaryota</taxon>
        <taxon>Metazoa</taxon>
        <taxon>Ecdysozoa</taxon>
        <taxon>Arthropoda</taxon>
        <taxon>Chelicerata</taxon>
        <taxon>Arachnida</taxon>
        <taxon>Araneae</taxon>
        <taxon>Araneomorphae</taxon>
        <taxon>Entelegynae</taxon>
        <taxon>Araneoidea</taxon>
        <taxon>Araneidae</taxon>
        <taxon>Araneus</taxon>
    </lineage>
</organism>
<protein>
    <submittedName>
        <fullName evidence="1">Glutamate receptor ionotropic, kainate 2</fullName>
    </submittedName>
</protein>
<comment type="caution">
    <text evidence="1">The sequence shown here is derived from an EMBL/GenBank/DDBJ whole genome shotgun (WGS) entry which is preliminary data.</text>
</comment>
<proteinExistence type="predicted"/>
<dbReference type="EMBL" id="BGPR01024702">
    <property type="protein sequence ID" value="GBN92983.1"/>
    <property type="molecule type" value="Genomic_DNA"/>
</dbReference>
<keyword evidence="1" id="KW-0675">Receptor</keyword>
<accession>A0A4Y2SZA4</accession>